<protein>
    <submittedName>
        <fullName evidence="1">Uncharacterized protein</fullName>
    </submittedName>
</protein>
<dbReference type="EMBL" id="JAIQCV010000001">
    <property type="protein sequence ID" value="KAH1129045.1"/>
    <property type="molecule type" value="Genomic_DNA"/>
</dbReference>
<reference evidence="1 2" key="1">
    <citation type="journal article" date="2021" name="Plant Biotechnol. J.">
        <title>Multi-omics assisted identification of the key and species-specific regulatory components of drought-tolerant mechanisms in Gossypium stocksii.</title>
        <authorList>
            <person name="Yu D."/>
            <person name="Ke L."/>
            <person name="Zhang D."/>
            <person name="Wu Y."/>
            <person name="Sun Y."/>
            <person name="Mei J."/>
            <person name="Sun J."/>
            <person name="Sun Y."/>
        </authorList>
    </citation>
    <scope>NUCLEOTIDE SEQUENCE [LARGE SCALE GENOMIC DNA]</scope>
    <source>
        <strain evidence="2">cv. E1</strain>
        <tissue evidence="1">Leaf</tissue>
    </source>
</reference>
<evidence type="ECO:0000313" key="1">
    <source>
        <dbReference type="EMBL" id="KAH1129045.1"/>
    </source>
</evidence>
<evidence type="ECO:0000313" key="2">
    <source>
        <dbReference type="Proteomes" id="UP000828251"/>
    </source>
</evidence>
<keyword evidence="2" id="KW-1185">Reference proteome</keyword>
<organism evidence="1 2">
    <name type="scientific">Gossypium stocksii</name>
    <dbReference type="NCBI Taxonomy" id="47602"/>
    <lineage>
        <taxon>Eukaryota</taxon>
        <taxon>Viridiplantae</taxon>
        <taxon>Streptophyta</taxon>
        <taxon>Embryophyta</taxon>
        <taxon>Tracheophyta</taxon>
        <taxon>Spermatophyta</taxon>
        <taxon>Magnoliopsida</taxon>
        <taxon>eudicotyledons</taxon>
        <taxon>Gunneridae</taxon>
        <taxon>Pentapetalae</taxon>
        <taxon>rosids</taxon>
        <taxon>malvids</taxon>
        <taxon>Malvales</taxon>
        <taxon>Malvaceae</taxon>
        <taxon>Malvoideae</taxon>
        <taxon>Gossypium</taxon>
    </lineage>
</organism>
<name>A0A9D4AIM3_9ROSI</name>
<accession>A0A9D4AIM3</accession>
<comment type="caution">
    <text evidence="1">The sequence shown here is derived from an EMBL/GenBank/DDBJ whole genome shotgun (WGS) entry which is preliminary data.</text>
</comment>
<dbReference type="AlphaFoldDB" id="A0A9D4AIM3"/>
<dbReference type="OrthoDB" id="1001867at2759"/>
<dbReference type="Proteomes" id="UP000828251">
    <property type="component" value="Unassembled WGS sequence"/>
</dbReference>
<gene>
    <name evidence="1" type="ORF">J1N35_000423</name>
</gene>
<proteinExistence type="predicted"/>
<sequence>MNNTFGENDANRILCIPLVTFPHNDYMVWQGEASGEYFVRSGYKLLLQGITVLITNYNQNPYMLEQQYALDVPRNQRLESMYFTIALQQSRYGKNKTLLGHNWL</sequence>